<dbReference type="Proteomes" id="UP000688137">
    <property type="component" value="Unassembled WGS sequence"/>
</dbReference>
<dbReference type="EMBL" id="CAJJDM010000092">
    <property type="protein sequence ID" value="CAD8091930.1"/>
    <property type="molecule type" value="Genomic_DNA"/>
</dbReference>
<protein>
    <recommendedName>
        <fullName evidence="3">F-box domain-containing protein</fullName>
    </recommendedName>
</protein>
<organism evidence="1 2">
    <name type="scientific">Paramecium primaurelia</name>
    <dbReference type="NCBI Taxonomy" id="5886"/>
    <lineage>
        <taxon>Eukaryota</taxon>
        <taxon>Sar</taxon>
        <taxon>Alveolata</taxon>
        <taxon>Ciliophora</taxon>
        <taxon>Intramacronucleata</taxon>
        <taxon>Oligohymenophorea</taxon>
        <taxon>Peniculida</taxon>
        <taxon>Parameciidae</taxon>
        <taxon>Paramecium</taxon>
    </lineage>
</organism>
<comment type="caution">
    <text evidence="1">The sequence shown here is derived from an EMBL/GenBank/DDBJ whole genome shotgun (WGS) entry which is preliminary data.</text>
</comment>
<name>A0A8S1NHH4_PARPR</name>
<accession>A0A8S1NHH4</accession>
<dbReference type="AlphaFoldDB" id="A0A8S1NHH4"/>
<reference evidence="1" key="1">
    <citation type="submission" date="2021-01" db="EMBL/GenBank/DDBJ databases">
        <authorList>
            <consortium name="Genoscope - CEA"/>
            <person name="William W."/>
        </authorList>
    </citation>
    <scope>NUCLEOTIDE SEQUENCE</scope>
</reference>
<dbReference type="OMA" id="KFMYISI"/>
<proteinExistence type="predicted"/>
<gene>
    <name evidence="1" type="ORF">PPRIM_AZ9-3.1.T0890132</name>
</gene>
<evidence type="ECO:0000313" key="2">
    <source>
        <dbReference type="Proteomes" id="UP000688137"/>
    </source>
</evidence>
<sequence length="290" mass="35057">MKIQLDISILNENNNQQKSKLNQLFIEFQQIHYQFSLVSQKNTKTQNSTQFQNQNMIVHKKKTCNLFQKFRIEIIIQFTMYLNVKQIMQLRRVNKLFNLIICKSLPTRIIQYQHILENIQNNLIQIPQIINMIPEQNYLEEDIFIDWDNVWDFKEINKIYGSKELEPEIYQVFKFMYISIYPDFPEVITLEQIKKMLSRPYLRYDVPESNKILTEKQLNALQEVMLLDTQKIKAQYKFSAYICLLLQNYVQMTKSDAYKNKVQRDQLLKRENLIAERLKILNKLNQKIIK</sequence>
<evidence type="ECO:0000313" key="1">
    <source>
        <dbReference type="EMBL" id="CAD8091930.1"/>
    </source>
</evidence>
<keyword evidence="2" id="KW-1185">Reference proteome</keyword>
<evidence type="ECO:0008006" key="3">
    <source>
        <dbReference type="Google" id="ProtNLM"/>
    </source>
</evidence>